<dbReference type="GO" id="GO:0004106">
    <property type="term" value="F:chorismate mutase activity"/>
    <property type="evidence" value="ECO:0007669"/>
    <property type="project" value="UniProtKB-UniRule"/>
</dbReference>
<dbReference type="KEGG" id="pnp:IJ22_22940"/>
<dbReference type="NCBIfam" id="TIGR01796">
    <property type="entry name" value="CM_mono_aroH"/>
    <property type="match status" value="1"/>
</dbReference>
<name>A0A0U2UHM8_9BACL</name>
<comment type="catalytic activity">
    <reaction evidence="1">
        <text>chorismate = prephenate</text>
        <dbReference type="Rhea" id="RHEA:13897"/>
        <dbReference type="ChEBI" id="CHEBI:29748"/>
        <dbReference type="ChEBI" id="CHEBI:29934"/>
        <dbReference type="EC" id="5.4.99.5"/>
    </reaction>
</comment>
<evidence type="ECO:0000313" key="3">
    <source>
        <dbReference type="Proteomes" id="UP000061660"/>
    </source>
</evidence>
<dbReference type="PROSITE" id="PS51167">
    <property type="entry name" value="CHORISMATE_MUT_1"/>
    <property type="match status" value="1"/>
</dbReference>
<dbReference type="GO" id="GO:0046417">
    <property type="term" value="P:chorismate metabolic process"/>
    <property type="evidence" value="ECO:0007669"/>
    <property type="project" value="TreeGrafter"/>
</dbReference>
<dbReference type="Gene3D" id="3.30.1330.40">
    <property type="entry name" value="RutC-like"/>
    <property type="match status" value="1"/>
</dbReference>
<organism evidence="2 3">
    <name type="scientific">Paenibacillus naphthalenovorans</name>
    <dbReference type="NCBI Taxonomy" id="162209"/>
    <lineage>
        <taxon>Bacteria</taxon>
        <taxon>Bacillati</taxon>
        <taxon>Bacillota</taxon>
        <taxon>Bacilli</taxon>
        <taxon>Bacillales</taxon>
        <taxon>Paenibacillaceae</taxon>
        <taxon>Paenibacillus</taxon>
    </lineage>
</organism>
<dbReference type="PANTHER" id="PTHR21164">
    <property type="entry name" value="CHORISMATE MUTASE"/>
    <property type="match status" value="1"/>
</dbReference>
<keyword evidence="1" id="KW-0057">Aromatic amino acid biosynthesis</keyword>
<dbReference type="STRING" id="162209.IJ22_22940"/>
<dbReference type="PANTHER" id="PTHR21164:SF0">
    <property type="entry name" value="CHORISMATE MUTASE AROH"/>
    <property type="match status" value="1"/>
</dbReference>
<dbReference type="InterPro" id="IPR035959">
    <property type="entry name" value="RutC-like_sf"/>
</dbReference>
<dbReference type="UniPathway" id="UPA00120">
    <property type="reaction ID" value="UER00203"/>
</dbReference>
<reference evidence="2 3" key="2">
    <citation type="journal article" date="2016" name="Genome Announc.">
        <title>Complete Genome Sequences of Two Interactive Moderate Thermophiles, Paenibacillus napthalenovorans 32O-Y and Paenibacillus sp. 32O-W.</title>
        <authorList>
            <person name="Butler R.R.III."/>
            <person name="Wang J."/>
            <person name="Stark B.C."/>
            <person name="Pombert J.F."/>
        </authorList>
    </citation>
    <scope>NUCLEOTIDE SEQUENCE [LARGE SCALE GENOMIC DNA]</scope>
    <source>
        <strain evidence="2 3">32O-Y</strain>
    </source>
</reference>
<evidence type="ECO:0000256" key="1">
    <source>
        <dbReference type="PROSITE-ProRule" id="PRU00514"/>
    </source>
</evidence>
<dbReference type="PIRSF" id="PIRSF005965">
    <property type="entry name" value="Chor_mut_AroH"/>
    <property type="match status" value="1"/>
</dbReference>
<proteinExistence type="predicted"/>
<reference evidence="3" key="1">
    <citation type="submission" date="2015-12" db="EMBL/GenBank/DDBJ databases">
        <title>Complete genome sequences of two moderately thermophilic Paenibacillus species.</title>
        <authorList>
            <person name="Butler R.III."/>
            <person name="Wang J."/>
            <person name="Stark B.C."/>
            <person name="Pombert J.-F."/>
        </authorList>
    </citation>
    <scope>NUCLEOTIDE SEQUENCE [LARGE SCALE GENOMIC DNA]</scope>
    <source>
        <strain evidence="3">32O-Y</strain>
    </source>
</reference>
<dbReference type="Proteomes" id="UP000061660">
    <property type="component" value="Chromosome"/>
</dbReference>
<dbReference type="Pfam" id="PF07736">
    <property type="entry name" value="CM_1"/>
    <property type="match status" value="1"/>
</dbReference>
<keyword evidence="1" id="KW-0028">Amino-acid biosynthesis</keyword>
<dbReference type="GO" id="GO:0009073">
    <property type="term" value="P:aromatic amino acid family biosynthetic process"/>
    <property type="evidence" value="ECO:0007669"/>
    <property type="project" value="UniProtKB-UniRule"/>
</dbReference>
<sequence length="125" mass="13960">MFVRGIRGATTVENNDENEILSATTELLNEIIAENGIIPEEIAHVFVTVTQDLTATFPAKAIRQMEGWELVPLMCSLEIPVEGSLPKCVRLMVTVNTEKSQAEIKHVFQREAKRLRPDLSKLTNA</sequence>
<dbReference type="SUPFAM" id="SSF55298">
    <property type="entry name" value="YjgF-like"/>
    <property type="match status" value="1"/>
</dbReference>
<dbReference type="EMBL" id="CP013652">
    <property type="protein sequence ID" value="ALS22668.1"/>
    <property type="molecule type" value="Genomic_DNA"/>
</dbReference>
<protein>
    <recommendedName>
        <fullName evidence="1">chorismate mutase</fullName>
        <ecNumber evidence="1">5.4.99.5</ecNumber>
    </recommendedName>
</protein>
<dbReference type="AlphaFoldDB" id="A0A0U2UHM8"/>
<dbReference type="OrthoDB" id="9802232at2"/>
<evidence type="ECO:0000313" key="2">
    <source>
        <dbReference type="EMBL" id="ALS22668.1"/>
    </source>
</evidence>
<dbReference type="GO" id="GO:0008652">
    <property type="term" value="P:amino acid biosynthetic process"/>
    <property type="evidence" value="ECO:0007669"/>
    <property type="project" value="UniProtKB-UniRule"/>
</dbReference>
<keyword evidence="3" id="KW-1185">Reference proteome</keyword>
<dbReference type="PATRIC" id="fig|162209.4.peg.2439"/>
<dbReference type="EC" id="5.4.99.5" evidence="1"/>
<dbReference type="RefSeq" id="WP_062408854.1">
    <property type="nucleotide sequence ID" value="NZ_BJCS01000001.1"/>
</dbReference>
<dbReference type="CDD" id="cd02185">
    <property type="entry name" value="AroH"/>
    <property type="match status" value="1"/>
</dbReference>
<accession>A0A0U2UHM8</accession>
<keyword evidence="1" id="KW-0413">Isomerase</keyword>
<gene>
    <name evidence="2" type="ORF">IJ22_22940</name>
</gene>
<dbReference type="InterPro" id="IPR008243">
    <property type="entry name" value="Chorismate_mutase_AroH"/>
</dbReference>